<proteinExistence type="predicted"/>
<accession>A0A7C4EU19</accession>
<gene>
    <name evidence="1" type="ORF">ENV54_03740</name>
</gene>
<comment type="caution">
    <text evidence="1">The sequence shown here is derived from an EMBL/GenBank/DDBJ whole genome shotgun (WGS) entry which is preliminary data.</text>
</comment>
<name>A0A7C4EU19_9BACT</name>
<dbReference type="AlphaFoldDB" id="A0A7C4EU19"/>
<dbReference type="EMBL" id="DTGT01000118">
    <property type="protein sequence ID" value="HGH60394.1"/>
    <property type="molecule type" value="Genomic_DNA"/>
</dbReference>
<evidence type="ECO:0000313" key="1">
    <source>
        <dbReference type="EMBL" id="HGH60394.1"/>
    </source>
</evidence>
<protein>
    <submittedName>
        <fullName evidence="1">Uncharacterized protein</fullName>
    </submittedName>
</protein>
<organism evidence="1">
    <name type="scientific">Desulfomonile tiedjei</name>
    <dbReference type="NCBI Taxonomy" id="2358"/>
    <lineage>
        <taxon>Bacteria</taxon>
        <taxon>Pseudomonadati</taxon>
        <taxon>Thermodesulfobacteriota</taxon>
        <taxon>Desulfomonilia</taxon>
        <taxon>Desulfomonilales</taxon>
        <taxon>Desulfomonilaceae</taxon>
        <taxon>Desulfomonile</taxon>
    </lineage>
</organism>
<sequence length="100" mass="10862">MIVLCAAAMAWFEDPCTTCAWISDVDTGVIAALSDDTVYMQGQQGVHVFQLMGICSWCEEGADLAAVFEGLTHATLAPYPNYFGKPPVRALVVKDGREEF</sequence>
<reference evidence="1" key="1">
    <citation type="journal article" date="2020" name="mSystems">
        <title>Genome- and Community-Level Interaction Insights into Carbon Utilization and Element Cycling Functions of Hydrothermarchaeota in Hydrothermal Sediment.</title>
        <authorList>
            <person name="Zhou Z."/>
            <person name="Liu Y."/>
            <person name="Xu W."/>
            <person name="Pan J."/>
            <person name="Luo Z.H."/>
            <person name="Li M."/>
        </authorList>
    </citation>
    <scope>NUCLEOTIDE SEQUENCE [LARGE SCALE GENOMIC DNA]</scope>
    <source>
        <strain evidence="1">SpSt-769</strain>
    </source>
</reference>